<keyword evidence="3" id="KW-1185">Reference proteome</keyword>
<dbReference type="Proteomes" id="UP000092555">
    <property type="component" value="Unassembled WGS sequence"/>
</dbReference>
<sequence length="136" mass="16004">MREGTRLEEAGILDLTRHMILVQQVLCLGKYLASSSIWHRRVFGIQQVIFIQLEVCVIQLAYFSVNPQFFHENWHPARFGIQQVIFVQLKVFVTQLAVFLILPKYFPFNHQDLPFNQQYTAPPRTVLDYSLRPEVL</sequence>
<dbReference type="RefSeq" id="XP_018714317.1">
    <property type="nucleotide sequence ID" value="XM_018853971.1"/>
</dbReference>
<dbReference type="AlphaFoldDB" id="A0A1A0HIK6"/>
<keyword evidence="1" id="KW-0812">Transmembrane</keyword>
<organism evidence="2 3">
    <name type="scientific">Metschnikowia bicuspidata var. bicuspidata NRRL YB-4993</name>
    <dbReference type="NCBI Taxonomy" id="869754"/>
    <lineage>
        <taxon>Eukaryota</taxon>
        <taxon>Fungi</taxon>
        <taxon>Dikarya</taxon>
        <taxon>Ascomycota</taxon>
        <taxon>Saccharomycotina</taxon>
        <taxon>Pichiomycetes</taxon>
        <taxon>Metschnikowiaceae</taxon>
        <taxon>Metschnikowia</taxon>
    </lineage>
</organism>
<comment type="caution">
    <text evidence="2">The sequence shown here is derived from an EMBL/GenBank/DDBJ whole genome shotgun (WGS) entry which is preliminary data.</text>
</comment>
<feature type="transmembrane region" description="Helical" evidence="1">
    <location>
        <begin position="85"/>
        <end position="102"/>
    </location>
</feature>
<feature type="transmembrane region" description="Helical" evidence="1">
    <location>
        <begin position="48"/>
        <end position="65"/>
    </location>
</feature>
<keyword evidence="1" id="KW-0472">Membrane</keyword>
<name>A0A1A0HIK6_9ASCO</name>
<gene>
    <name evidence="2" type="ORF">METBIDRAFT_113824</name>
</gene>
<dbReference type="GeneID" id="30026947"/>
<reference evidence="2 3" key="1">
    <citation type="submission" date="2016-05" db="EMBL/GenBank/DDBJ databases">
        <title>Comparative genomics of biotechnologically important yeasts.</title>
        <authorList>
            <consortium name="DOE Joint Genome Institute"/>
            <person name="Riley R."/>
            <person name="Haridas S."/>
            <person name="Wolfe K.H."/>
            <person name="Lopes M.R."/>
            <person name="Hittinger C.T."/>
            <person name="Goker M."/>
            <person name="Salamov A."/>
            <person name="Wisecaver J."/>
            <person name="Long T.M."/>
            <person name="Aerts A.L."/>
            <person name="Barry K."/>
            <person name="Choi C."/>
            <person name="Clum A."/>
            <person name="Coughlan A.Y."/>
            <person name="Deshpande S."/>
            <person name="Douglass A.P."/>
            <person name="Hanson S.J."/>
            <person name="Klenk H.-P."/>
            <person name="LaButti K."/>
            <person name="Lapidus A."/>
            <person name="Lindquist E."/>
            <person name="Lipzen A."/>
            <person name="Meier-kolthoff J.P."/>
            <person name="Ohm R.A."/>
            <person name="Otillar R.P."/>
            <person name="Pangilinan J."/>
            <person name="Peng Y."/>
            <person name="Rokas A."/>
            <person name="Rosa C.A."/>
            <person name="Scheuner C."/>
            <person name="Sibirny A.A."/>
            <person name="Slot J.C."/>
            <person name="Stielow J.B."/>
            <person name="Sun H."/>
            <person name="Kurtzman C.P."/>
            <person name="Blackwell M."/>
            <person name="Grigoriev I.V."/>
            <person name="Jeffries T.W."/>
        </authorList>
    </citation>
    <scope>NUCLEOTIDE SEQUENCE [LARGE SCALE GENOMIC DNA]</scope>
    <source>
        <strain evidence="2 3">NRRL YB-4993</strain>
    </source>
</reference>
<evidence type="ECO:0000256" key="1">
    <source>
        <dbReference type="SAM" id="Phobius"/>
    </source>
</evidence>
<evidence type="ECO:0000313" key="3">
    <source>
        <dbReference type="Proteomes" id="UP000092555"/>
    </source>
</evidence>
<keyword evidence="1" id="KW-1133">Transmembrane helix</keyword>
<dbReference type="EMBL" id="LXTC01000001">
    <property type="protein sequence ID" value="OBA23836.1"/>
    <property type="molecule type" value="Genomic_DNA"/>
</dbReference>
<proteinExistence type="predicted"/>
<protein>
    <submittedName>
        <fullName evidence="2">Uncharacterized protein</fullName>
    </submittedName>
</protein>
<evidence type="ECO:0000313" key="2">
    <source>
        <dbReference type="EMBL" id="OBA23836.1"/>
    </source>
</evidence>
<accession>A0A1A0HIK6</accession>